<keyword evidence="1" id="KW-0812">Transmembrane</keyword>
<sequence>MSEIASPQKHKPFLRYFTDEGSNIWAENRLLRFVAVLSFVGTLAVAGTLIMFSDREKTILVPFGQSLEGLYLVGDTPSETYLIAIARNIVQLTGTYTSSSLEFQLDEVLKLVHPSRYSAVREEFRLLVGQLSDFREITFATHIRYEAPFEIGERRIRVPVKRLRFIGRSRTEDTGFVEMDYLVEEGRFWLTGIGYSRIGEGKNVQTEN</sequence>
<protein>
    <submittedName>
        <fullName evidence="2">TraE/TraK family type IV conjugative transfer system protein</fullName>
    </submittedName>
</protein>
<dbReference type="Pfam" id="PF05309">
    <property type="entry name" value="TraE"/>
    <property type="match status" value="1"/>
</dbReference>
<keyword evidence="1" id="KW-1133">Transmembrane helix</keyword>
<evidence type="ECO:0000256" key="1">
    <source>
        <dbReference type="SAM" id="Phobius"/>
    </source>
</evidence>
<gene>
    <name evidence="2" type="ORF">ACFOKA_10565</name>
</gene>
<keyword evidence="3" id="KW-1185">Reference proteome</keyword>
<name>A0ABV7D648_9PROT</name>
<evidence type="ECO:0000313" key="3">
    <source>
        <dbReference type="Proteomes" id="UP001595444"/>
    </source>
</evidence>
<dbReference type="InterPro" id="IPR007973">
    <property type="entry name" value="Pilus_assembly_TraE"/>
</dbReference>
<comment type="caution">
    <text evidence="2">The sequence shown here is derived from an EMBL/GenBank/DDBJ whole genome shotgun (WGS) entry which is preliminary data.</text>
</comment>
<keyword evidence="1" id="KW-0472">Membrane</keyword>
<proteinExistence type="predicted"/>
<dbReference type="Proteomes" id="UP001595444">
    <property type="component" value="Unassembled WGS sequence"/>
</dbReference>
<feature type="transmembrane region" description="Helical" evidence="1">
    <location>
        <begin position="30"/>
        <end position="52"/>
    </location>
</feature>
<dbReference type="EMBL" id="JBHRSL010000010">
    <property type="protein sequence ID" value="MFC3052345.1"/>
    <property type="molecule type" value="Genomic_DNA"/>
</dbReference>
<evidence type="ECO:0000313" key="2">
    <source>
        <dbReference type="EMBL" id="MFC3052345.1"/>
    </source>
</evidence>
<accession>A0ABV7D648</accession>
<organism evidence="2 3">
    <name type="scientific">Kordiimonas pumila</name>
    <dbReference type="NCBI Taxonomy" id="2161677"/>
    <lineage>
        <taxon>Bacteria</taxon>
        <taxon>Pseudomonadati</taxon>
        <taxon>Pseudomonadota</taxon>
        <taxon>Alphaproteobacteria</taxon>
        <taxon>Kordiimonadales</taxon>
        <taxon>Kordiimonadaceae</taxon>
        <taxon>Kordiimonas</taxon>
    </lineage>
</organism>
<dbReference type="RefSeq" id="WP_194213989.1">
    <property type="nucleotide sequence ID" value="NZ_CP061205.1"/>
</dbReference>
<reference evidence="3" key="1">
    <citation type="journal article" date="2019" name="Int. J. Syst. Evol. Microbiol.">
        <title>The Global Catalogue of Microorganisms (GCM) 10K type strain sequencing project: providing services to taxonomists for standard genome sequencing and annotation.</title>
        <authorList>
            <consortium name="The Broad Institute Genomics Platform"/>
            <consortium name="The Broad Institute Genome Sequencing Center for Infectious Disease"/>
            <person name="Wu L."/>
            <person name="Ma J."/>
        </authorList>
    </citation>
    <scope>NUCLEOTIDE SEQUENCE [LARGE SCALE GENOMIC DNA]</scope>
    <source>
        <strain evidence="3">KCTC 62164</strain>
    </source>
</reference>